<organism evidence="3">
    <name type="scientific">Laccaria bicolor (strain S238N-H82 / ATCC MYA-4686)</name>
    <name type="common">Bicoloured deceiver</name>
    <name type="synonym">Laccaria laccata var. bicolor</name>
    <dbReference type="NCBI Taxonomy" id="486041"/>
    <lineage>
        <taxon>Eukaryota</taxon>
        <taxon>Fungi</taxon>
        <taxon>Dikarya</taxon>
        <taxon>Basidiomycota</taxon>
        <taxon>Agaricomycotina</taxon>
        <taxon>Agaricomycetes</taxon>
        <taxon>Agaricomycetidae</taxon>
        <taxon>Agaricales</taxon>
        <taxon>Agaricineae</taxon>
        <taxon>Hydnangiaceae</taxon>
        <taxon>Laccaria</taxon>
    </lineage>
</organism>
<dbReference type="InParanoid" id="B0DF00"/>
<gene>
    <name evidence="2" type="ORF">LACBIDRAFT_299619</name>
</gene>
<dbReference type="Proteomes" id="UP000001194">
    <property type="component" value="Unassembled WGS sequence"/>
</dbReference>
<dbReference type="AlphaFoldDB" id="B0DF00"/>
<feature type="compositionally biased region" description="Low complexity" evidence="1">
    <location>
        <begin position="156"/>
        <end position="169"/>
    </location>
</feature>
<proteinExistence type="predicted"/>
<dbReference type="OrthoDB" id="2803783at2759"/>
<reference evidence="2 3" key="1">
    <citation type="journal article" date="2008" name="Nature">
        <title>The genome of Laccaria bicolor provides insights into mycorrhizal symbiosis.</title>
        <authorList>
            <person name="Martin F."/>
            <person name="Aerts A."/>
            <person name="Ahren D."/>
            <person name="Brun A."/>
            <person name="Danchin E.G.J."/>
            <person name="Duchaussoy F."/>
            <person name="Gibon J."/>
            <person name="Kohler A."/>
            <person name="Lindquist E."/>
            <person name="Pereda V."/>
            <person name="Salamov A."/>
            <person name="Shapiro H.J."/>
            <person name="Wuyts J."/>
            <person name="Blaudez D."/>
            <person name="Buee M."/>
            <person name="Brokstein P."/>
            <person name="Canbaeck B."/>
            <person name="Cohen D."/>
            <person name="Courty P.E."/>
            <person name="Coutinho P.M."/>
            <person name="Delaruelle C."/>
            <person name="Detter J.C."/>
            <person name="Deveau A."/>
            <person name="DiFazio S."/>
            <person name="Duplessis S."/>
            <person name="Fraissinet-Tachet L."/>
            <person name="Lucic E."/>
            <person name="Frey-Klett P."/>
            <person name="Fourrey C."/>
            <person name="Feussner I."/>
            <person name="Gay G."/>
            <person name="Grimwood J."/>
            <person name="Hoegger P.J."/>
            <person name="Jain P."/>
            <person name="Kilaru S."/>
            <person name="Labbe J."/>
            <person name="Lin Y.C."/>
            <person name="Legue V."/>
            <person name="Le Tacon F."/>
            <person name="Marmeisse R."/>
            <person name="Melayah D."/>
            <person name="Montanini B."/>
            <person name="Muratet M."/>
            <person name="Nehls U."/>
            <person name="Niculita-Hirzel H."/>
            <person name="Oudot-Le Secq M.P."/>
            <person name="Peter M."/>
            <person name="Quesneville H."/>
            <person name="Rajashekar B."/>
            <person name="Reich M."/>
            <person name="Rouhier N."/>
            <person name="Schmutz J."/>
            <person name="Yin T."/>
            <person name="Chalot M."/>
            <person name="Henrissat B."/>
            <person name="Kuees U."/>
            <person name="Lucas S."/>
            <person name="Van de Peer Y."/>
            <person name="Podila G.K."/>
            <person name="Polle A."/>
            <person name="Pukkila P.J."/>
            <person name="Richardson P.M."/>
            <person name="Rouze P."/>
            <person name="Sanders I.R."/>
            <person name="Stajich J.E."/>
            <person name="Tunlid A."/>
            <person name="Tuskan G."/>
            <person name="Grigoriev I.V."/>
        </authorList>
    </citation>
    <scope>NUCLEOTIDE SEQUENCE [LARGE SCALE GENOMIC DNA]</scope>
    <source>
        <strain evidence="3">S238N-H82 / ATCC MYA-4686</strain>
    </source>
</reference>
<dbReference type="GeneID" id="6078282"/>
<evidence type="ECO:0000313" key="2">
    <source>
        <dbReference type="EMBL" id="EDR06762.1"/>
    </source>
</evidence>
<sequence length="470" mass="50363">MGRGLTSISNSPEGVGESGTGNADDNKESAHKREGAVNEEDANSEDGVKKKERNKDVGSKEKMGERVKTKKKGSKSAYELTREANIARNKELLRQVMENCQIGSVKKGDKTRSPLQGPSNESSSRTPDSIMATRNGINGINSEARDTAESGEISPSAATALEETSSTASIPPSLPVLTGSTSTVPVAVKPTLSASPTASTTDTAEHLTSPEAHSAPTSTQLPSAVALPPSRPSDTLSTLADTNSPSQVSAAPTTADDGAQVSALEEPMDVDSGDVASRLTVSPPAWLVNTSMPGYLRAISKDNAWQELINSFFRLECLNTTTGNLPTSSRPAEVAAWIKSKKKEVPPEVDADTYGSSFMNWWFAIQPTWRLSDNASFVYEAPPDEDWRLLRKGGSAGLYTVVVALSWWIRVLPSHLPPCLRAWSAVQDVQWVIDQIYEMVARTAKGTKRGREDLALQAPQSNNAKRCHSG</sequence>
<feature type="compositionally biased region" description="Basic and acidic residues" evidence="1">
    <location>
        <begin position="46"/>
        <end position="67"/>
    </location>
</feature>
<evidence type="ECO:0000313" key="3">
    <source>
        <dbReference type="Proteomes" id="UP000001194"/>
    </source>
</evidence>
<dbReference type="HOGENOM" id="CLU_614783_0_0_1"/>
<evidence type="ECO:0000256" key="1">
    <source>
        <dbReference type="SAM" id="MobiDB-lite"/>
    </source>
</evidence>
<accession>B0DF00</accession>
<feature type="compositionally biased region" description="Polar residues" evidence="1">
    <location>
        <begin position="113"/>
        <end position="127"/>
    </location>
</feature>
<keyword evidence="3" id="KW-1185">Reference proteome</keyword>
<feature type="compositionally biased region" description="Low complexity" evidence="1">
    <location>
        <begin position="191"/>
        <end position="202"/>
    </location>
</feature>
<feature type="region of interest" description="Disordered" evidence="1">
    <location>
        <begin position="1"/>
        <end position="84"/>
    </location>
</feature>
<dbReference type="KEGG" id="lbc:LACBIDRAFT_299619"/>
<feature type="region of interest" description="Disordered" evidence="1">
    <location>
        <begin position="102"/>
        <end position="176"/>
    </location>
</feature>
<feature type="region of interest" description="Disordered" evidence="1">
    <location>
        <begin position="190"/>
        <end position="258"/>
    </location>
</feature>
<feature type="compositionally biased region" description="Polar residues" evidence="1">
    <location>
        <begin position="1"/>
        <end position="12"/>
    </location>
</feature>
<feature type="compositionally biased region" description="Basic and acidic residues" evidence="1">
    <location>
        <begin position="24"/>
        <end position="36"/>
    </location>
</feature>
<dbReference type="EMBL" id="DS547107">
    <property type="protein sequence ID" value="EDR06762.1"/>
    <property type="molecule type" value="Genomic_DNA"/>
</dbReference>
<dbReference type="RefSeq" id="XP_001882609.1">
    <property type="nucleotide sequence ID" value="XM_001882574.1"/>
</dbReference>
<name>B0DF00_LACBS</name>
<feature type="compositionally biased region" description="Polar residues" evidence="1">
    <location>
        <begin position="232"/>
        <end position="252"/>
    </location>
</feature>
<protein>
    <submittedName>
        <fullName evidence="2">Predicted protein</fullName>
    </submittedName>
</protein>